<proteinExistence type="predicted"/>
<dbReference type="RefSeq" id="WP_043749445.1">
    <property type="nucleotide sequence ID" value="NZ_AONC01000009.1"/>
</dbReference>
<accession>W9VI28</accession>
<dbReference type="InterPro" id="IPR013766">
    <property type="entry name" value="Thioredoxin_domain"/>
</dbReference>
<dbReference type="SUPFAM" id="SSF52833">
    <property type="entry name" value="Thioredoxin-like"/>
    <property type="match status" value="1"/>
</dbReference>
<comment type="caution">
    <text evidence="5">The sequence shown here is derived from an EMBL/GenBank/DDBJ whole genome shotgun (WGS) entry which is preliminary data.</text>
</comment>
<dbReference type="EMBL" id="AONC01000009">
    <property type="protein sequence ID" value="EXJ16661.1"/>
    <property type="molecule type" value="Genomic_DNA"/>
</dbReference>
<protein>
    <submittedName>
        <fullName evidence="5">Thioredoxin family protein, putative</fullName>
    </submittedName>
</protein>
<keyword evidence="2" id="KW-0201">Cytochrome c-type biogenesis</keyword>
<evidence type="ECO:0000256" key="3">
    <source>
        <dbReference type="ARBA" id="ARBA00023284"/>
    </source>
</evidence>
<dbReference type="GO" id="GO:0017004">
    <property type="term" value="P:cytochrome complex assembly"/>
    <property type="evidence" value="ECO:0007669"/>
    <property type="project" value="UniProtKB-KW"/>
</dbReference>
<organism evidence="5 6">
    <name type="scientific">Imhoffiella purpurea</name>
    <dbReference type="NCBI Taxonomy" id="1249627"/>
    <lineage>
        <taxon>Bacteria</taxon>
        <taxon>Pseudomonadati</taxon>
        <taxon>Pseudomonadota</taxon>
        <taxon>Gammaproteobacteria</taxon>
        <taxon>Chromatiales</taxon>
        <taxon>Chromatiaceae</taxon>
        <taxon>Imhoffiella</taxon>
    </lineage>
</organism>
<keyword evidence="3" id="KW-0676">Redox-active center</keyword>
<dbReference type="OrthoDB" id="9788279at2"/>
<dbReference type="PANTHER" id="PTHR42852:SF13">
    <property type="entry name" value="PROTEIN DIPZ"/>
    <property type="match status" value="1"/>
</dbReference>
<sequence length="194" mass="21353">MKPIKVVLVTFLAGGISIGAAIFGQQWLGESPLVEGLADRSRNRLDTLPDFRLTDLDGREVPSNAWAGKVLVLSYWAPWCPACLEELPLFVGTQEALGDSGVQFVGIAVDRPQDVRDFVAEHPINYPLLIADPEVIELSKRLGNRLEGLPFTIVFDRRGRRVFSQLGPMTEAELNEQLAPLIAPSTLLSYKALD</sequence>
<reference evidence="5 6" key="1">
    <citation type="submission" date="2012-11" db="EMBL/GenBank/DDBJ databases">
        <title>Genome assembly of Thiorhodococcus sp. AK35.</title>
        <authorList>
            <person name="Nupur N."/>
            <person name="Khatri I."/>
            <person name="Subramanian S."/>
            <person name="Pinnaka A."/>
        </authorList>
    </citation>
    <scope>NUCLEOTIDE SEQUENCE [LARGE SCALE GENOMIC DNA]</scope>
    <source>
        <strain evidence="5 6">AK35</strain>
    </source>
</reference>
<dbReference type="InterPro" id="IPR036249">
    <property type="entry name" value="Thioredoxin-like_sf"/>
</dbReference>
<name>W9VI28_9GAMM</name>
<dbReference type="InterPro" id="IPR017937">
    <property type="entry name" value="Thioredoxin_CS"/>
</dbReference>
<dbReference type="PROSITE" id="PS00194">
    <property type="entry name" value="THIOREDOXIN_1"/>
    <property type="match status" value="1"/>
</dbReference>
<dbReference type="InterPro" id="IPR050553">
    <property type="entry name" value="Thioredoxin_ResA/DsbE_sf"/>
</dbReference>
<dbReference type="InterPro" id="IPR013740">
    <property type="entry name" value="Redoxin"/>
</dbReference>
<dbReference type="PANTHER" id="PTHR42852">
    <property type="entry name" value="THIOL:DISULFIDE INTERCHANGE PROTEIN DSBE"/>
    <property type="match status" value="1"/>
</dbReference>
<evidence type="ECO:0000259" key="4">
    <source>
        <dbReference type="PROSITE" id="PS51352"/>
    </source>
</evidence>
<dbReference type="Gene3D" id="3.40.30.10">
    <property type="entry name" value="Glutaredoxin"/>
    <property type="match status" value="1"/>
</dbReference>
<dbReference type="PROSITE" id="PS51352">
    <property type="entry name" value="THIOREDOXIN_2"/>
    <property type="match status" value="1"/>
</dbReference>
<evidence type="ECO:0000313" key="5">
    <source>
        <dbReference type="EMBL" id="EXJ16661.1"/>
    </source>
</evidence>
<dbReference type="eggNOG" id="COG0526">
    <property type="taxonomic scope" value="Bacteria"/>
</dbReference>
<dbReference type="CDD" id="cd02966">
    <property type="entry name" value="TlpA_like_family"/>
    <property type="match status" value="1"/>
</dbReference>
<dbReference type="GO" id="GO:0030313">
    <property type="term" value="C:cell envelope"/>
    <property type="evidence" value="ECO:0007669"/>
    <property type="project" value="UniProtKB-SubCell"/>
</dbReference>
<feature type="domain" description="Thioredoxin" evidence="4">
    <location>
        <begin position="42"/>
        <end position="183"/>
    </location>
</feature>
<dbReference type="STRING" id="1249627.D779_4214"/>
<evidence type="ECO:0000256" key="2">
    <source>
        <dbReference type="ARBA" id="ARBA00022748"/>
    </source>
</evidence>
<dbReference type="GO" id="GO:0015036">
    <property type="term" value="F:disulfide oxidoreductase activity"/>
    <property type="evidence" value="ECO:0007669"/>
    <property type="project" value="UniProtKB-ARBA"/>
</dbReference>
<dbReference type="Pfam" id="PF08534">
    <property type="entry name" value="Redoxin"/>
    <property type="match status" value="1"/>
</dbReference>
<evidence type="ECO:0000256" key="1">
    <source>
        <dbReference type="ARBA" id="ARBA00004196"/>
    </source>
</evidence>
<dbReference type="AlphaFoldDB" id="W9VI28"/>
<gene>
    <name evidence="5" type="ORF">D779_4214</name>
</gene>
<keyword evidence="6" id="KW-1185">Reference proteome</keyword>
<dbReference type="Proteomes" id="UP000019460">
    <property type="component" value="Unassembled WGS sequence"/>
</dbReference>
<comment type="subcellular location">
    <subcellularLocation>
        <location evidence="1">Cell envelope</location>
    </subcellularLocation>
</comment>
<evidence type="ECO:0000313" key="6">
    <source>
        <dbReference type="Proteomes" id="UP000019460"/>
    </source>
</evidence>